<evidence type="ECO:0000313" key="2">
    <source>
        <dbReference type="EMBL" id="QHS92834.1"/>
    </source>
</evidence>
<dbReference type="EMBL" id="MN739192">
    <property type="protein sequence ID" value="QHS92834.1"/>
    <property type="molecule type" value="Genomic_DNA"/>
</dbReference>
<evidence type="ECO:0000256" key="1">
    <source>
        <dbReference type="SAM" id="Phobius"/>
    </source>
</evidence>
<organism evidence="2">
    <name type="scientific">viral metagenome</name>
    <dbReference type="NCBI Taxonomy" id="1070528"/>
    <lineage>
        <taxon>unclassified sequences</taxon>
        <taxon>metagenomes</taxon>
        <taxon>organismal metagenomes</taxon>
    </lineage>
</organism>
<reference evidence="2" key="1">
    <citation type="journal article" date="2020" name="Nature">
        <title>Giant virus diversity and host interactions through global metagenomics.</title>
        <authorList>
            <person name="Schulz F."/>
            <person name="Roux S."/>
            <person name="Paez-Espino D."/>
            <person name="Jungbluth S."/>
            <person name="Walsh D.A."/>
            <person name="Denef V.J."/>
            <person name="McMahon K.D."/>
            <person name="Konstantinidis K.T."/>
            <person name="Eloe-Fadrosh E.A."/>
            <person name="Kyrpides N.C."/>
            <person name="Woyke T."/>
        </authorList>
    </citation>
    <scope>NUCLEOTIDE SEQUENCE</scope>
    <source>
        <strain evidence="2">GVMAG-M-3300017651-5</strain>
    </source>
</reference>
<accession>A0A6C0BME0</accession>
<feature type="transmembrane region" description="Helical" evidence="1">
    <location>
        <begin position="12"/>
        <end position="36"/>
    </location>
</feature>
<sequence>MMLSFNSNIISTIASGIYITFAIPPALRVIITVYAMSRYRSSTQHHTQSGELTNIQVTSSDTCTLRVIQ</sequence>
<keyword evidence="1" id="KW-1133">Transmembrane helix</keyword>
<protein>
    <submittedName>
        <fullName evidence="2">Uncharacterized protein</fullName>
    </submittedName>
</protein>
<keyword evidence="1" id="KW-0472">Membrane</keyword>
<dbReference type="AlphaFoldDB" id="A0A6C0BME0"/>
<name>A0A6C0BME0_9ZZZZ</name>
<keyword evidence="1" id="KW-0812">Transmembrane</keyword>
<proteinExistence type="predicted"/>